<dbReference type="CDD" id="cd00431">
    <property type="entry name" value="cysteine_hydrolases"/>
    <property type="match status" value="1"/>
</dbReference>
<evidence type="ECO:0000259" key="2">
    <source>
        <dbReference type="Pfam" id="PF00857"/>
    </source>
</evidence>
<name>A0A382YIS2_9ZZZZ</name>
<dbReference type="PANTHER" id="PTHR43540:SF1">
    <property type="entry name" value="ISOCHORISMATASE HYDROLASE"/>
    <property type="match status" value="1"/>
</dbReference>
<keyword evidence="1" id="KW-0378">Hydrolase</keyword>
<dbReference type="Pfam" id="PF00857">
    <property type="entry name" value="Isochorismatase"/>
    <property type="match status" value="1"/>
</dbReference>
<dbReference type="InterPro" id="IPR050272">
    <property type="entry name" value="Isochorismatase-like_hydrls"/>
</dbReference>
<proteinExistence type="predicted"/>
<feature type="non-terminal residue" evidence="3">
    <location>
        <position position="175"/>
    </location>
</feature>
<feature type="domain" description="Isochorismatase-like" evidence="2">
    <location>
        <begin position="11"/>
        <end position="168"/>
    </location>
</feature>
<protein>
    <recommendedName>
        <fullName evidence="2">Isochorismatase-like domain-containing protein</fullName>
    </recommendedName>
</protein>
<dbReference type="Gene3D" id="3.40.50.850">
    <property type="entry name" value="Isochorismatase-like"/>
    <property type="match status" value="1"/>
</dbReference>
<dbReference type="PANTHER" id="PTHR43540">
    <property type="entry name" value="PEROXYUREIDOACRYLATE/UREIDOACRYLATE AMIDOHYDROLASE-RELATED"/>
    <property type="match status" value="1"/>
</dbReference>
<evidence type="ECO:0000256" key="1">
    <source>
        <dbReference type="ARBA" id="ARBA00022801"/>
    </source>
</evidence>
<dbReference type="InterPro" id="IPR000868">
    <property type="entry name" value="Isochorismatase-like_dom"/>
</dbReference>
<organism evidence="3">
    <name type="scientific">marine metagenome</name>
    <dbReference type="NCBI Taxonomy" id="408172"/>
    <lineage>
        <taxon>unclassified sequences</taxon>
        <taxon>metagenomes</taxon>
        <taxon>ecological metagenomes</taxon>
    </lineage>
</organism>
<sequence>MTGLCDWDAFALLLIDVQCDFRDDDQIRNFPDFSANIERLLRFCRSEGIEIVHIRALFAPDSSDWMAKYTVKGSIPCVRGTEGAETLPFALAAPGEIEMEKQAFDAFHIPGLVSHLHQAGKRFLLTAGLLTSVCVFLTTASAAQRGFLTAMVTDCCADEPEAHESTLKRYPFIFD</sequence>
<evidence type="ECO:0000313" key="3">
    <source>
        <dbReference type="EMBL" id="SVD83182.1"/>
    </source>
</evidence>
<dbReference type="AlphaFoldDB" id="A0A382YIS2"/>
<dbReference type="EMBL" id="UINC01176175">
    <property type="protein sequence ID" value="SVD83182.1"/>
    <property type="molecule type" value="Genomic_DNA"/>
</dbReference>
<dbReference type="InterPro" id="IPR036380">
    <property type="entry name" value="Isochorismatase-like_sf"/>
</dbReference>
<accession>A0A382YIS2</accession>
<reference evidence="3" key="1">
    <citation type="submission" date="2018-05" db="EMBL/GenBank/DDBJ databases">
        <authorList>
            <person name="Lanie J.A."/>
            <person name="Ng W.-L."/>
            <person name="Kazmierczak K.M."/>
            <person name="Andrzejewski T.M."/>
            <person name="Davidsen T.M."/>
            <person name="Wayne K.J."/>
            <person name="Tettelin H."/>
            <person name="Glass J.I."/>
            <person name="Rusch D."/>
            <person name="Podicherti R."/>
            <person name="Tsui H.-C.T."/>
            <person name="Winkler M.E."/>
        </authorList>
    </citation>
    <scope>NUCLEOTIDE SEQUENCE</scope>
</reference>
<dbReference type="GO" id="GO:0016787">
    <property type="term" value="F:hydrolase activity"/>
    <property type="evidence" value="ECO:0007669"/>
    <property type="project" value="UniProtKB-KW"/>
</dbReference>
<gene>
    <name evidence="3" type="ORF">METZ01_LOCUS436036</name>
</gene>
<dbReference type="SUPFAM" id="SSF52499">
    <property type="entry name" value="Isochorismatase-like hydrolases"/>
    <property type="match status" value="1"/>
</dbReference>